<sequence length="161" mass="18911">MKTKFTFKALLIPLLLIPILYLIILIIPGIFITKNFSTPLFPRIFIPAILIFSSLVLFGEVRTKCISVTINKDNVVVRRFFGLLVKTYKISEIEGWKFSYLTGKGGTYEYLYLYKAGNKIVKISEFYHKNYFQIKNYIQGNFKHLGYEKLSYTDEFKEIFK</sequence>
<accession>A0A3S4NTL1</accession>
<name>A0A3S4NTL1_CHRGE</name>
<organism evidence="2 3">
    <name type="scientific">Chryseobacterium gleum</name>
    <name type="common">Flavobacterium gleum</name>
    <dbReference type="NCBI Taxonomy" id="250"/>
    <lineage>
        <taxon>Bacteria</taxon>
        <taxon>Pseudomonadati</taxon>
        <taxon>Bacteroidota</taxon>
        <taxon>Flavobacteriia</taxon>
        <taxon>Flavobacteriales</taxon>
        <taxon>Weeksellaceae</taxon>
        <taxon>Chryseobacterium group</taxon>
        <taxon>Chryseobacterium</taxon>
    </lineage>
</organism>
<evidence type="ECO:0000313" key="3">
    <source>
        <dbReference type="Proteomes" id="UP000279227"/>
    </source>
</evidence>
<reference evidence="2 3" key="1">
    <citation type="submission" date="2018-12" db="EMBL/GenBank/DDBJ databases">
        <authorList>
            <consortium name="Pathogen Informatics"/>
        </authorList>
    </citation>
    <scope>NUCLEOTIDE SEQUENCE [LARGE SCALE GENOMIC DNA]</scope>
    <source>
        <strain evidence="2 3">NCTC11432</strain>
    </source>
</reference>
<feature type="transmembrane region" description="Helical" evidence="1">
    <location>
        <begin position="44"/>
        <end position="61"/>
    </location>
</feature>
<dbReference type="AlphaFoldDB" id="A0A3S4NTL1"/>
<keyword evidence="1" id="KW-1133">Transmembrane helix</keyword>
<keyword evidence="1" id="KW-0812">Transmembrane</keyword>
<dbReference type="RefSeq" id="WP_002977829.1">
    <property type="nucleotide sequence ID" value="NZ_CP068486.1"/>
</dbReference>
<evidence type="ECO:0008006" key="4">
    <source>
        <dbReference type="Google" id="ProtNLM"/>
    </source>
</evidence>
<dbReference type="GeneID" id="93021122"/>
<dbReference type="Proteomes" id="UP000279227">
    <property type="component" value="Chromosome"/>
</dbReference>
<evidence type="ECO:0000256" key="1">
    <source>
        <dbReference type="SAM" id="Phobius"/>
    </source>
</evidence>
<gene>
    <name evidence="2" type="ORF">NCTC11432_01756</name>
</gene>
<keyword evidence="1" id="KW-0472">Membrane</keyword>
<evidence type="ECO:0000313" key="2">
    <source>
        <dbReference type="EMBL" id="VEE06658.1"/>
    </source>
</evidence>
<dbReference type="EMBL" id="LR134289">
    <property type="protein sequence ID" value="VEE06658.1"/>
    <property type="molecule type" value="Genomic_DNA"/>
</dbReference>
<dbReference type="OrthoDB" id="1260533at2"/>
<dbReference type="STRING" id="525257.HMPREF0204_12703"/>
<dbReference type="KEGG" id="cgle:NCTC11432_01756"/>
<protein>
    <recommendedName>
        <fullName evidence="4">DUF304 domain-containing protein</fullName>
    </recommendedName>
</protein>
<feature type="transmembrane region" description="Helical" evidence="1">
    <location>
        <begin position="12"/>
        <end position="32"/>
    </location>
</feature>
<proteinExistence type="predicted"/>